<dbReference type="PANTHER" id="PTHR30081:SF1">
    <property type="entry name" value="PROTEIN TRANSLOCASE SUBUNIT SECD"/>
    <property type="match status" value="1"/>
</dbReference>
<evidence type="ECO:0000256" key="7">
    <source>
        <dbReference type="ARBA" id="ARBA00023136"/>
    </source>
</evidence>
<reference evidence="11" key="1">
    <citation type="submission" date="2017-05" db="EMBL/GenBank/DDBJ databases">
        <authorList>
            <person name="Rodrigo-Torres L."/>
            <person name="Arahal R. D."/>
            <person name="Lucena T."/>
        </authorList>
    </citation>
    <scope>NUCLEOTIDE SEQUENCE [LARGE SCALE GENOMIC DNA]</scope>
    <source>
        <strain evidence="11">CECT 8868</strain>
    </source>
</reference>
<keyword evidence="2" id="KW-1003">Cell membrane</keyword>
<protein>
    <submittedName>
        <fullName evidence="10">Preprotein translocase subunit SecD</fullName>
    </submittedName>
</protein>
<keyword evidence="6" id="KW-0811">Translocation</keyword>
<evidence type="ECO:0000259" key="9">
    <source>
        <dbReference type="Pfam" id="PF22599"/>
    </source>
</evidence>
<dbReference type="PANTHER" id="PTHR30081">
    <property type="entry name" value="PROTEIN-EXPORT MEMBRANE PROTEIN SEC"/>
    <property type="match status" value="1"/>
</dbReference>
<dbReference type="GO" id="GO:0015031">
    <property type="term" value="P:protein transport"/>
    <property type="evidence" value="ECO:0007669"/>
    <property type="project" value="UniProtKB-KW"/>
</dbReference>
<feature type="domain" description="SecDF P1 head subdomain" evidence="9">
    <location>
        <begin position="135"/>
        <end position="235"/>
    </location>
</feature>
<keyword evidence="11" id="KW-1185">Reference proteome</keyword>
<dbReference type="Gene3D" id="3.30.70.3400">
    <property type="match status" value="1"/>
</dbReference>
<dbReference type="Proteomes" id="UP000203464">
    <property type="component" value="Unassembled WGS sequence"/>
</dbReference>
<keyword evidence="5" id="KW-1133">Transmembrane helix</keyword>
<dbReference type="InterPro" id="IPR022813">
    <property type="entry name" value="SecD/SecF_arch_bac"/>
</dbReference>
<evidence type="ECO:0000256" key="8">
    <source>
        <dbReference type="SAM" id="SignalP"/>
    </source>
</evidence>
<evidence type="ECO:0000256" key="4">
    <source>
        <dbReference type="ARBA" id="ARBA00022927"/>
    </source>
</evidence>
<dbReference type="InterPro" id="IPR054384">
    <property type="entry name" value="SecDF_P1_head"/>
</dbReference>
<keyword evidence="1" id="KW-0813">Transport</keyword>
<sequence>MIRSALIALGLSAGAVDAQGMVPTAPVLESCGGTRLVLSAAGAPSEENLDRASDVVSARIGGLYGGVFDYTEVVDDQILVSLPAGMPVDRDGLSQLLEKIDFRFLQVVERVSLDKTVDAPDGFAVLPQMDDPILGYIVENDPVLDGTSVLSAQATFDQMGQPAVSFRFSEEGGKRFGEYTAEHIGEPFAIALRDEVITAPTIQSAIWGGSGIVTGSFANEEAERLAALMQGGVLPFDLDVLSEESVDGSDPSADFCP</sequence>
<evidence type="ECO:0000256" key="2">
    <source>
        <dbReference type="ARBA" id="ARBA00022475"/>
    </source>
</evidence>
<gene>
    <name evidence="10" type="ORF">OCA8868_00704</name>
</gene>
<evidence type="ECO:0000313" key="10">
    <source>
        <dbReference type="EMBL" id="SMX32315.1"/>
    </source>
</evidence>
<dbReference type="Gene3D" id="3.30.1360.200">
    <property type="match status" value="1"/>
</dbReference>
<keyword evidence="7" id="KW-0472">Membrane</keyword>
<evidence type="ECO:0000256" key="5">
    <source>
        <dbReference type="ARBA" id="ARBA00022989"/>
    </source>
</evidence>
<dbReference type="EMBL" id="FXYD01000001">
    <property type="protein sequence ID" value="SMX32315.1"/>
    <property type="molecule type" value="Genomic_DNA"/>
</dbReference>
<dbReference type="RefSeq" id="WP_093995123.1">
    <property type="nucleotide sequence ID" value="NZ_FXYD01000001.1"/>
</dbReference>
<accession>A0A238JP80</accession>
<organism evidence="10 11">
    <name type="scientific">Octadecabacter ascidiaceicola</name>
    <dbReference type="NCBI Taxonomy" id="1655543"/>
    <lineage>
        <taxon>Bacteria</taxon>
        <taxon>Pseudomonadati</taxon>
        <taxon>Pseudomonadota</taxon>
        <taxon>Alphaproteobacteria</taxon>
        <taxon>Rhodobacterales</taxon>
        <taxon>Roseobacteraceae</taxon>
        <taxon>Octadecabacter</taxon>
    </lineage>
</organism>
<evidence type="ECO:0000256" key="3">
    <source>
        <dbReference type="ARBA" id="ARBA00022692"/>
    </source>
</evidence>
<keyword evidence="8" id="KW-0732">Signal</keyword>
<evidence type="ECO:0000256" key="1">
    <source>
        <dbReference type="ARBA" id="ARBA00022448"/>
    </source>
</evidence>
<feature type="signal peptide" evidence="8">
    <location>
        <begin position="1"/>
        <end position="18"/>
    </location>
</feature>
<name>A0A238JP80_9RHOB</name>
<evidence type="ECO:0000256" key="6">
    <source>
        <dbReference type="ARBA" id="ARBA00023010"/>
    </source>
</evidence>
<dbReference type="AlphaFoldDB" id="A0A238JP80"/>
<dbReference type="OrthoDB" id="9805019at2"/>
<proteinExistence type="predicted"/>
<keyword evidence="4" id="KW-0653">Protein transport</keyword>
<keyword evidence="3" id="KW-0812">Transmembrane</keyword>
<evidence type="ECO:0000313" key="11">
    <source>
        <dbReference type="Proteomes" id="UP000203464"/>
    </source>
</evidence>
<dbReference type="Pfam" id="PF22599">
    <property type="entry name" value="SecDF_P1_head"/>
    <property type="match status" value="1"/>
</dbReference>
<feature type="chain" id="PRO_5012082414" evidence="8">
    <location>
        <begin position="19"/>
        <end position="257"/>
    </location>
</feature>
<dbReference type="GO" id="GO:0005886">
    <property type="term" value="C:plasma membrane"/>
    <property type="evidence" value="ECO:0007669"/>
    <property type="project" value="TreeGrafter"/>
</dbReference>